<comment type="caution">
    <text evidence="1">The sequence shown here is derived from an EMBL/GenBank/DDBJ whole genome shotgun (WGS) entry which is preliminary data.</text>
</comment>
<evidence type="ECO:0000313" key="2">
    <source>
        <dbReference type="Proteomes" id="UP000194350"/>
    </source>
</evidence>
<accession>A0A1Y2S7I0</accession>
<gene>
    <name evidence="1" type="ORF">Xvie_03561</name>
</gene>
<dbReference type="EMBL" id="MUBJ01000026">
    <property type="protein sequence ID" value="OTA14624.1"/>
    <property type="molecule type" value="Genomic_DNA"/>
</dbReference>
<protein>
    <submittedName>
        <fullName evidence="1">Uncharacterized protein</fullName>
    </submittedName>
</protein>
<dbReference type="STRING" id="351656.Xvie_03561"/>
<dbReference type="Proteomes" id="UP000194350">
    <property type="component" value="Unassembled WGS sequence"/>
</dbReference>
<evidence type="ECO:0000313" key="1">
    <source>
        <dbReference type="EMBL" id="OTA14624.1"/>
    </source>
</evidence>
<name>A0A1Y2S7I0_9GAMM</name>
<proteinExistence type="predicted"/>
<organism evidence="1 2">
    <name type="scientific">Xenorhabdus vietnamensis</name>
    <dbReference type="NCBI Taxonomy" id="351656"/>
    <lineage>
        <taxon>Bacteria</taxon>
        <taxon>Pseudomonadati</taxon>
        <taxon>Pseudomonadota</taxon>
        <taxon>Gammaproteobacteria</taxon>
        <taxon>Enterobacterales</taxon>
        <taxon>Morganellaceae</taxon>
        <taxon>Xenorhabdus</taxon>
    </lineage>
</organism>
<sequence length="43" mass="5173">MKPKVVPVDKYPISNTVRRLRWLRKCEELKRNPATQFPITLYS</sequence>
<reference evidence="1 2" key="1">
    <citation type="submission" date="2016-10" db="EMBL/GenBank/DDBJ databases">
        <title>Systematic genetic and metabolomic analysis of Xenorhabdus and Photorhabdus spp., highlights the requirements for a dual symbiotic and pathogenic life style.</title>
        <authorList>
            <person name="Tobias N.J."/>
            <person name="Wolff H."/>
            <person name="Djahanschiri B."/>
            <person name="Pidot S.J."/>
            <person name="Stinear T.P."/>
            <person name="Ebersberger I."/>
            <person name="Bode H.B."/>
        </authorList>
    </citation>
    <scope>NUCLEOTIDE SEQUENCE [LARGE SCALE GENOMIC DNA]</scope>
    <source>
        <strain evidence="1 2">DSM 22392</strain>
    </source>
</reference>
<dbReference type="AlphaFoldDB" id="A0A1Y2S7I0"/>
<keyword evidence="2" id="KW-1185">Reference proteome</keyword>